<reference evidence="1 2" key="1">
    <citation type="journal article" date="2021" name="BMC Genomics">
        <title>Datura genome reveals duplications of psychoactive alkaloid biosynthetic genes and high mutation rate following tissue culture.</title>
        <authorList>
            <person name="Rajewski A."/>
            <person name="Carter-House D."/>
            <person name="Stajich J."/>
            <person name="Litt A."/>
        </authorList>
    </citation>
    <scope>NUCLEOTIDE SEQUENCE [LARGE SCALE GENOMIC DNA]</scope>
    <source>
        <strain evidence="1">AR-01</strain>
    </source>
</reference>
<evidence type="ECO:0000313" key="2">
    <source>
        <dbReference type="Proteomes" id="UP000823775"/>
    </source>
</evidence>
<accession>A0ABS8T0F6</accession>
<keyword evidence="2" id="KW-1185">Reference proteome</keyword>
<sequence length="105" mass="11910">MAISPEELENVFAKVNNEVDYESIVVPPRVNATSFKIDGSIYMMLKAEIQFHNSIPLSTFKEFLGVTNNVVGGYFIDKTFNWIANILDKTAKQNHAWIEEIKVEG</sequence>
<dbReference type="Proteomes" id="UP000823775">
    <property type="component" value="Unassembled WGS sequence"/>
</dbReference>
<evidence type="ECO:0000313" key="1">
    <source>
        <dbReference type="EMBL" id="MCD7464816.1"/>
    </source>
</evidence>
<dbReference type="EMBL" id="JACEIK010000995">
    <property type="protein sequence ID" value="MCD7464816.1"/>
    <property type="molecule type" value="Genomic_DNA"/>
</dbReference>
<protein>
    <submittedName>
        <fullName evidence="1">Uncharacterized protein</fullName>
    </submittedName>
</protein>
<gene>
    <name evidence="1" type="ORF">HAX54_053450</name>
</gene>
<proteinExistence type="predicted"/>
<organism evidence="1 2">
    <name type="scientific">Datura stramonium</name>
    <name type="common">Jimsonweed</name>
    <name type="synonym">Common thornapple</name>
    <dbReference type="NCBI Taxonomy" id="4076"/>
    <lineage>
        <taxon>Eukaryota</taxon>
        <taxon>Viridiplantae</taxon>
        <taxon>Streptophyta</taxon>
        <taxon>Embryophyta</taxon>
        <taxon>Tracheophyta</taxon>
        <taxon>Spermatophyta</taxon>
        <taxon>Magnoliopsida</taxon>
        <taxon>eudicotyledons</taxon>
        <taxon>Gunneridae</taxon>
        <taxon>Pentapetalae</taxon>
        <taxon>asterids</taxon>
        <taxon>lamiids</taxon>
        <taxon>Solanales</taxon>
        <taxon>Solanaceae</taxon>
        <taxon>Solanoideae</taxon>
        <taxon>Datureae</taxon>
        <taxon>Datura</taxon>
    </lineage>
</organism>
<comment type="caution">
    <text evidence="1">The sequence shown here is derived from an EMBL/GenBank/DDBJ whole genome shotgun (WGS) entry which is preliminary data.</text>
</comment>
<name>A0ABS8T0F6_DATST</name>